<dbReference type="InterPro" id="IPR052710">
    <property type="entry name" value="CAAX_protease"/>
</dbReference>
<dbReference type="PANTHER" id="PTHR36435:SF1">
    <property type="entry name" value="CAAX AMINO TERMINAL PROTEASE FAMILY PROTEIN"/>
    <property type="match status" value="1"/>
</dbReference>
<keyword evidence="1" id="KW-1133">Transmembrane helix</keyword>
<accession>A0A7L9WQJ7</accession>
<gene>
    <name evidence="3" type="ORF">F3W81_13320</name>
</gene>
<dbReference type="PANTHER" id="PTHR36435">
    <property type="entry name" value="SLR1288 PROTEIN"/>
    <property type="match status" value="1"/>
</dbReference>
<keyword evidence="1" id="KW-0812">Transmembrane</keyword>
<feature type="transmembrane region" description="Helical" evidence="1">
    <location>
        <begin position="136"/>
        <end position="156"/>
    </location>
</feature>
<feature type="domain" description="CAAX prenyl protease 2/Lysostaphin resistance protein A-like" evidence="2">
    <location>
        <begin position="141"/>
        <end position="237"/>
    </location>
</feature>
<evidence type="ECO:0000313" key="3">
    <source>
        <dbReference type="EMBL" id="QOL81716.1"/>
    </source>
</evidence>
<feature type="transmembrane region" description="Helical" evidence="1">
    <location>
        <begin position="224"/>
        <end position="244"/>
    </location>
</feature>
<feature type="transmembrane region" description="Helical" evidence="1">
    <location>
        <begin position="62"/>
        <end position="83"/>
    </location>
</feature>
<feature type="transmembrane region" description="Helical" evidence="1">
    <location>
        <begin position="20"/>
        <end position="42"/>
    </location>
</feature>
<evidence type="ECO:0000256" key="1">
    <source>
        <dbReference type="SAM" id="Phobius"/>
    </source>
</evidence>
<dbReference type="KEGG" id="pshq:F3W81_13320"/>
<dbReference type="GO" id="GO:0006508">
    <property type="term" value="P:proteolysis"/>
    <property type="evidence" value="ECO:0007669"/>
    <property type="project" value="UniProtKB-KW"/>
</dbReference>
<feature type="transmembrane region" description="Helical" evidence="1">
    <location>
        <begin position="104"/>
        <end position="124"/>
    </location>
</feature>
<evidence type="ECO:0000313" key="4">
    <source>
        <dbReference type="Proteomes" id="UP000594118"/>
    </source>
</evidence>
<protein>
    <submittedName>
        <fullName evidence="3">CPBP family intramembrane metalloprotease</fullName>
    </submittedName>
</protein>
<sequence length="289" mass="30912">MSRNGQRHAPQWQDDPVALWRTVAGFGMFAVLYAVLLTLWFVGAASLFGMADPARLEQGTSAGATLLFLGSFTAAVVALVLMLQVLHGRGLAGLIGPWPMAGVQFFRVAGHVALLQAIVWILPMPADLRPERYLGFGPWLSLLPVALPAIFIQIAAEELLFRGYLQSRLSARFSHPMIWMGLPSVLFGLLHYQGAAGSNGLWFVASATLFALAAADLTARSGTLGPALALHFINNVLAILVVGFGDELGGLALYHLPVTAADPALTPLMPLDLATTVVLWLAARLALRR</sequence>
<name>A0A7L9WQJ7_9RHOB</name>
<dbReference type="GO" id="GO:0008237">
    <property type="term" value="F:metallopeptidase activity"/>
    <property type="evidence" value="ECO:0007669"/>
    <property type="project" value="UniProtKB-KW"/>
</dbReference>
<dbReference type="RefSeq" id="WP_193079631.1">
    <property type="nucleotide sequence ID" value="NZ_CP045201.1"/>
</dbReference>
<keyword evidence="3" id="KW-0378">Hydrolase</keyword>
<dbReference type="GO" id="GO:0004175">
    <property type="term" value="F:endopeptidase activity"/>
    <property type="evidence" value="ECO:0007669"/>
    <property type="project" value="UniProtKB-ARBA"/>
</dbReference>
<dbReference type="GO" id="GO:0080120">
    <property type="term" value="P:CAAX-box protein maturation"/>
    <property type="evidence" value="ECO:0007669"/>
    <property type="project" value="UniProtKB-ARBA"/>
</dbReference>
<keyword evidence="3" id="KW-0645">Protease</keyword>
<reference evidence="3 4" key="1">
    <citation type="submission" date="2019-10" db="EMBL/GenBank/DDBJ databases">
        <title>Pseudopuniceibacterium sp. HQ09 islated from Antarctica.</title>
        <authorList>
            <person name="Liao L."/>
            <person name="Su S."/>
            <person name="Chen B."/>
            <person name="Yu Y."/>
        </authorList>
    </citation>
    <scope>NUCLEOTIDE SEQUENCE [LARGE SCALE GENOMIC DNA]</scope>
    <source>
        <strain evidence="3 4">HQ09</strain>
    </source>
</reference>
<dbReference type="AlphaFoldDB" id="A0A7L9WQJ7"/>
<organism evidence="3 4">
    <name type="scientific">Pseudooceanicola spongiae</name>
    <dbReference type="NCBI Taxonomy" id="2613965"/>
    <lineage>
        <taxon>Bacteria</taxon>
        <taxon>Pseudomonadati</taxon>
        <taxon>Pseudomonadota</taxon>
        <taxon>Alphaproteobacteria</taxon>
        <taxon>Rhodobacterales</taxon>
        <taxon>Paracoccaceae</taxon>
        <taxon>Pseudooceanicola</taxon>
    </lineage>
</organism>
<feature type="transmembrane region" description="Helical" evidence="1">
    <location>
        <begin position="264"/>
        <end position="287"/>
    </location>
</feature>
<dbReference type="Pfam" id="PF02517">
    <property type="entry name" value="Rce1-like"/>
    <property type="match status" value="1"/>
</dbReference>
<dbReference type="Proteomes" id="UP000594118">
    <property type="component" value="Chromosome"/>
</dbReference>
<keyword evidence="3" id="KW-0482">Metalloprotease</keyword>
<dbReference type="InterPro" id="IPR003675">
    <property type="entry name" value="Rce1/LyrA-like_dom"/>
</dbReference>
<feature type="transmembrane region" description="Helical" evidence="1">
    <location>
        <begin position="200"/>
        <end position="217"/>
    </location>
</feature>
<proteinExistence type="predicted"/>
<keyword evidence="1" id="KW-0472">Membrane</keyword>
<evidence type="ECO:0000259" key="2">
    <source>
        <dbReference type="Pfam" id="PF02517"/>
    </source>
</evidence>
<keyword evidence="4" id="KW-1185">Reference proteome</keyword>
<dbReference type="EMBL" id="CP045201">
    <property type="protein sequence ID" value="QOL81716.1"/>
    <property type="molecule type" value="Genomic_DNA"/>
</dbReference>